<dbReference type="Pfam" id="PF03015">
    <property type="entry name" value="Sterile"/>
    <property type="match status" value="2"/>
</dbReference>
<comment type="caution">
    <text evidence="13">The sequence shown here is derived from an EMBL/GenBank/DDBJ whole genome shotgun (WGS) entry which is preliminary data.</text>
</comment>
<dbReference type="EC" id="1.2.1.84" evidence="10"/>
<evidence type="ECO:0000259" key="12">
    <source>
        <dbReference type="Pfam" id="PF07993"/>
    </source>
</evidence>
<evidence type="ECO:0000256" key="9">
    <source>
        <dbReference type="ARBA" id="ARBA00052530"/>
    </source>
</evidence>
<dbReference type="CDD" id="cd09071">
    <property type="entry name" value="FAR_C"/>
    <property type="match status" value="2"/>
</dbReference>
<evidence type="ECO:0000256" key="5">
    <source>
        <dbReference type="ARBA" id="ARBA00022857"/>
    </source>
</evidence>
<keyword evidence="14" id="KW-1185">Reference proteome</keyword>
<dbReference type="GO" id="GO:0016020">
    <property type="term" value="C:membrane"/>
    <property type="evidence" value="ECO:0007669"/>
    <property type="project" value="UniProtKB-SubCell"/>
</dbReference>
<dbReference type="InterPro" id="IPR033640">
    <property type="entry name" value="FAR_C"/>
</dbReference>
<feature type="transmembrane region" description="Helical" evidence="10">
    <location>
        <begin position="352"/>
        <end position="372"/>
    </location>
</feature>
<dbReference type="GO" id="GO:0035336">
    <property type="term" value="P:long-chain fatty-acyl-CoA metabolic process"/>
    <property type="evidence" value="ECO:0007669"/>
    <property type="project" value="TreeGrafter"/>
</dbReference>
<protein>
    <recommendedName>
        <fullName evidence="10">Fatty acyl-CoA reductase</fullName>
        <ecNumber evidence="10">1.2.1.84</ecNumber>
    </recommendedName>
</protein>
<accession>A0A4S2K165</accession>
<evidence type="ECO:0000313" key="13">
    <source>
        <dbReference type="EMBL" id="TGZ40368.1"/>
    </source>
</evidence>
<dbReference type="GO" id="GO:0080019">
    <property type="term" value="F:alcohol-forming very long-chain fatty acyl-CoA reductase activity"/>
    <property type="evidence" value="ECO:0007669"/>
    <property type="project" value="InterPro"/>
</dbReference>
<comment type="subcellular location">
    <subcellularLocation>
        <location evidence="1">Membrane</location>
        <topology evidence="1">Multi-pass membrane protein</topology>
    </subcellularLocation>
</comment>
<dbReference type="GO" id="GO:0005777">
    <property type="term" value="C:peroxisome"/>
    <property type="evidence" value="ECO:0007669"/>
    <property type="project" value="TreeGrafter"/>
</dbReference>
<dbReference type="Gene3D" id="3.40.50.720">
    <property type="entry name" value="NAD(P)-binding Rossmann-like Domain"/>
    <property type="match status" value="2"/>
</dbReference>
<evidence type="ECO:0000256" key="1">
    <source>
        <dbReference type="ARBA" id="ARBA00004141"/>
    </source>
</evidence>
<name>A0A4S2K165_9HYME</name>
<keyword evidence="6 10" id="KW-1133">Transmembrane helix</keyword>
<dbReference type="FunFam" id="3.40.50.720:FF:000143">
    <property type="entry name" value="Fatty acyl-CoA reductase"/>
    <property type="match status" value="1"/>
</dbReference>
<keyword evidence="4 10" id="KW-0812">Transmembrane</keyword>
<feature type="transmembrane region" description="Helical" evidence="10">
    <location>
        <begin position="295"/>
        <end position="320"/>
    </location>
</feature>
<keyword evidence="3 10" id="KW-0444">Lipid biosynthesis</keyword>
<feature type="domain" description="Fatty acyl-CoA reductase C-terminal" evidence="11">
    <location>
        <begin position="715"/>
        <end position="795"/>
    </location>
</feature>
<dbReference type="InterPro" id="IPR013120">
    <property type="entry name" value="FAR_NAD-bd"/>
</dbReference>
<feature type="domain" description="Fatty acyl-CoA reductase C-terminal" evidence="11">
    <location>
        <begin position="216"/>
        <end position="278"/>
    </location>
</feature>
<comment type="catalytic activity">
    <reaction evidence="9 10">
        <text>a long-chain fatty acyl-CoA + 2 NADPH + 2 H(+) = a long-chain primary fatty alcohol + 2 NADP(+) + CoA</text>
        <dbReference type="Rhea" id="RHEA:52716"/>
        <dbReference type="ChEBI" id="CHEBI:15378"/>
        <dbReference type="ChEBI" id="CHEBI:57287"/>
        <dbReference type="ChEBI" id="CHEBI:57783"/>
        <dbReference type="ChEBI" id="CHEBI:58349"/>
        <dbReference type="ChEBI" id="CHEBI:77396"/>
        <dbReference type="ChEBI" id="CHEBI:83139"/>
        <dbReference type="EC" id="1.2.1.84"/>
    </reaction>
</comment>
<dbReference type="GO" id="GO:0102965">
    <property type="term" value="F:alcohol-forming long-chain fatty acyl-CoA reductase activity"/>
    <property type="evidence" value="ECO:0007669"/>
    <property type="project" value="UniProtKB-EC"/>
</dbReference>
<feature type="domain" description="Thioester reductase (TE)" evidence="12">
    <location>
        <begin position="360"/>
        <end position="627"/>
    </location>
</feature>
<comment type="function">
    <text evidence="10">Catalyzes the reduction of fatty acyl-CoA to fatty alcohols.</text>
</comment>
<dbReference type="SUPFAM" id="SSF51735">
    <property type="entry name" value="NAD(P)-binding Rossmann-fold domains"/>
    <property type="match status" value="1"/>
</dbReference>
<dbReference type="EMBL" id="QBLH01003278">
    <property type="protein sequence ID" value="TGZ40368.1"/>
    <property type="molecule type" value="Genomic_DNA"/>
</dbReference>
<keyword evidence="7 10" id="KW-0443">Lipid metabolism</keyword>
<reference evidence="13 14" key="1">
    <citation type="journal article" date="2019" name="Philos. Trans. R. Soc. Lond., B, Biol. Sci.">
        <title>Ant behaviour and brain gene expression of defending hosts depend on the ecological success of the intruding social parasite.</title>
        <authorList>
            <person name="Kaur R."/>
            <person name="Stoldt M."/>
            <person name="Jongepier E."/>
            <person name="Feldmeyer B."/>
            <person name="Menzel F."/>
            <person name="Bornberg-Bauer E."/>
            <person name="Foitzik S."/>
        </authorList>
    </citation>
    <scope>NUCLEOTIDE SEQUENCE [LARGE SCALE GENOMIC DNA]</scope>
    <source>
        <tissue evidence="13">Whole body</tissue>
    </source>
</reference>
<evidence type="ECO:0000256" key="4">
    <source>
        <dbReference type="ARBA" id="ARBA00022692"/>
    </source>
</evidence>
<dbReference type="PANTHER" id="PTHR11011">
    <property type="entry name" value="MALE STERILITY PROTEIN 2-RELATED"/>
    <property type="match status" value="1"/>
</dbReference>
<keyword evidence="5 10" id="KW-0521">NADP</keyword>
<dbReference type="PANTHER" id="PTHR11011:SF60">
    <property type="entry name" value="FATTY ACYL-COA REDUCTASE-RELATED"/>
    <property type="match status" value="1"/>
</dbReference>
<feature type="transmembrane region" description="Helical" evidence="10">
    <location>
        <begin position="812"/>
        <end position="834"/>
    </location>
</feature>
<dbReference type="InterPro" id="IPR036291">
    <property type="entry name" value="NAD(P)-bd_dom_sf"/>
</dbReference>
<evidence type="ECO:0000256" key="10">
    <source>
        <dbReference type="RuleBase" id="RU363097"/>
    </source>
</evidence>
<dbReference type="Proteomes" id="UP000310200">
    <property type="component" value="Unassembled WGS sequence"/>
</dbReference>
<evidence type="ECO:0000256" key="3">
    <source>
        <dbReference type="ARBA" id="ARBA00022516"/>
    </source>
</evidence>
<evidence type="ECO:0000256" key="2">
    <source>
        <dbReference type="ARBA" id="ARBA00005928"/>
    </source>
</evidence>
<proteinExistence type="inferred from homology"/>
<dbReference type="Pfam" id="PF07993">
    <property type="entry name" value="NAD_binding_4"/>
    <property type="match status" value="2"/>
</dbReference>
<sequence length="852" mass="98557">MPNLKVFVYVSTAFAYCVHNFIEERYYPSPIETDKILTLLDILDDKKLDKFTPTVGIPTCIVRPSIVTSTAEAPVEGWINNVYGAMGVVVGCALGLLRTLHLDLENVAEIVPADYVISHFIAASWDTAKRKNTLLSIENANPDVPETERALIYNYVSICQNPITWRRFTKLNELYGTQVPSIHFLWYYFFFPSKHKFVHDVCTIFLHLIPAIITDTFSSVISHFTTRQWRFSNDAVVKLWSRMNPADRQIFNFDIDNLTWDSYLRHMILGMRVYITKDPMSTLDKGREKYRKLKIAHYTLLTVITILLVWGFISLIIRIIKMTRRNKDYLEDMLNMSDLPDTNDCQSEIPEFFAGCNVLITGGSGFLGLLLIEKLLRCCPDIGKLYVFMRAKKEKSPEQRIKEHFDNPVYDRLKKEQPNFSTKIIMIEADLSKLDLGLSQESRERLLDTNVIFHVAATVRFNEAIRIAVNINVRGTKQLLLIAKEMPNLKAFVYVSTAFAYCVHNFIEERYYPPPIETDKILTLLDILDDEKLDKFTPTLIGKWPNSYTYTKAIAEDTVRQYSVGIPTCIVRPSIVTSTAEEPVEGWINNVYGAVGVVMGSAVGLLRTLHCDPENVAEIVPADYVISHFIAASWDTAKRKNTLLSIENANPDVPETERTPIYNYVSICQNPITWRRFMKLNELYGMQVPSLHVLWYYFFFLNKHKFVHDFCTIFLHLIPAIITDTVLFLSGRKPISVISHFSTRQWRFSNDAVVKLWSRVNPADRQIFNFNIDNLSWDSYLRHMIPGMRVYIAKDPMSTLDQGREKYRKLKIAHYTLLTVITILLNFVTNNFYLVKINYNIKRKIYNSENKY</sequence>
<dbReference type="AlphaFoldDB" id="A0A4S2K165"/>
<evidence type="ECO:0000256" key="8">
    <source>
        <dbReference type="ARBA" id="ARBA00023136"/>
    </source>
</evidence>
<evidence type="ECO:0000256" key="7">
    <source>
        <dbReference type="ARBA" id="ARBA00023098"/>
    </source>
</evidence>
<keyword evidence="8 10" id="KW-0472">Membrane</keyword>
<feature type="domain" description="Thioester reductase (TE)" evidence="12">
    <location>
        <begin position="2"/>
        <end position="118"/>
    </location>
</feature>
<keyword evidence="10" id="KW-0560">Oxidoreductase</keyword>
<dbReference type="InterPro" id="IPR026055">
    <property type="entry name" value="FAR"/>
</dbReference>
<gene>
    <name evidence="13" type="ORF">DBV15_07533</name>
</gene>
<organism evidence="13 14">
    <name type="scientific">Temnothorax longispinosus</name>
    <dbReference type="NCBI Taxonomy" id="300112"/>
    <lineage>
        <taxon>Eukaryota</taxon>
        <taxon>Metazoa</taxon>
        <taxon>Ecdysozoa</taxon>
        <taxon>Arthropoda</taxon>
        <taxon>Hexapoda</taxon>
        <taxon>Insecta</taxon>
        <taxon>Pterygota</taxon>
        <taxon>Neoptera</taxon>
        <taxon>Endopterygota</taxon>
        <taxon>Hymenoptera</taxon>
        <taxon>Apocrita</taxon>
        <taxon>Aculeata</taxon>
        <taxon>Formicoidea</taxon>
        <taxon>Formicidae</taxon>
        <taxon>Myrmicinae</taxon>
        <taxon>Temnothorax</taxon>
    </lineage>
</organism>
<evidence type="ECO:0000256" key="6">
    <source>
        <dbReference type="ARBA" id="ARBA00022989"/>
    </source>
</evidence>
<evidence type="ECO:0000259" key="11">
    <source>
        <dbReference type="Pfam" id="PF03015"/>
    </source>
</evidence>
<dbReference type="CDD" id="cd05236">
    <property type="entry name" value="FAR-N_SDR_e"/>
    <property type="match status" value="1"/>
</dbReference>
<comment type="similarity">
    <text evidence="2 10">Belongs to the fatty acyl-CoA reductase family.</text>
</comment>
<evidence type="ECO:0000313" key="14">
    <source>
        <dbReference type="Proteomes" id="UP000310200"/>
    </source>
</evidence>